<dbReference type="EMBL" id="JBAMIC010000022">
    <property type="protein sequence ID" value="KAK7091921.1"/>
    <property type="molecule type" value="Genomic_DNA"/>
</dbReference>
<evidence type="ECO:0000256" key="1">
    <source>
        <dbReference type="ARBA" id="ARBA00004604"/>
    </source>
</evidence>
<name>A0AAN9G1M1_9CAEN</name>
<dbReference type="SUPFAM" id="SSF53032">
    <property type="entry name" value="tRNA-intron endonuclease catalytic domain-like"/>
    <property type="match status" value="1"/>
</dbReference>
<keyword evidence="5 10" id="KW-0819">tRNA processing</keyword>
<dbReference type="GO" id="GO:0003676">
    <property type="term" value="F:nucleic acid binding"/>
    <property type="evidence" value="ECO:0007669"/>
    <property type="project" value="InterPro"/>
</dbReference>
<dbReference type="GO" id="GO:0005730">
    <property type="term" value="C:nucleolus"/>
    <property type="evidence" value="ECO:0007669"/>
    <property type="project" value="UniProtKB-SubCell"/>
</dbReference>
<dbReference type="InterPro" id="IPR016690">
    <property type="entry name" value="TSEN34"/>
</dbReference>
<dbReference type="InterPro" id="IPR006677">
    <property type="entry name" value="tRNA_intron_Endonuc_cat-like"/>
</dbReference>
<dbReference type="GO" id="GO:0006397">
    <property type="term" value="P:mRNA processing"/>
    <property type="evidence" value="ECO:0007669"/>
    <property type="project" value="UniProtKB-KW"/>
</dbReference>
<comment type="subunit">
    <text evidence="8">tRNA splicing endonuclease is a heterotetramer composed of TSEN2, TSEN15, TSEN34/LENG5 and TSEN54. tRNA splicing endonuclease complex also contains proteins of the pre-mRNA 3'-end processing machinery such as CLP1, CPSF1, CPSF4 and CSTF2.</text>
</comment>
<dbReference type="Pfam" id="PF26577">
    <property type="entry name" value="TSEN34_N"/>
    <property type="match status" value="1"/>
</dbReference>
<evidence type="ECO:0000256" key="9">
    <source>
        <dbReference type="ARBA" id="ARBA00070870"/>
    </source>
</evidence>
<feature type="domain" description="TSEN34 N-terminal" evidence="13">
    <location>
        <begin position="24"/>
        <end position="92"/>
    </location>
</feature>
<dbReference type="GO" id="GO:0000379">
    <property type="term" value="P:tRNA-type intron splice site recognition and cleavage"/>
    <property type="evidence" value="ECO:0007669"/>
    <property type="project" value="UniProtKB-UniRule"/>
</dbReference>
<evidence type="ECO:0000259" key="12">
    <source>
        <dbReference type="Pfam" id="PF01974"/>
    </source>
</evidence>
<feature type="active site" evidence="11">
    <location>
        <position position="245"/>
    </location>
</feature>
<dbReference type="GO" id="GO:0000213">
    <property type="term" value="F:tRNA-intron lyase activity"/>
    <property type="evidence" value="ECO:0007669"/>
    <property type="project" value="UniProtKB-UniRule"/>
</dbReference>
<evidence type="ECO:0000256" key="3">
    <source>
        <dbReference type="ARBA" id="ARBA00012573"/>
    </source>
</evidence>
<comment type="subcellular location">
    <subcellularLocation>
        <location evidence="1">Nucleus</location>
        <location evidence="1">Nucleolus</location>
    </subcellularLocation>
</comment>
<proteinExistence type="inferred from homology"/>
<dbReference type="Pfam" id="PF01974">
    <property type="entry name" value="tRNA_int_endo"/>
    <property type="match status" value="1"/>
</dbReference>
<feature type="active site" evidence="11">
    <location>
        <position position="284"/>
    </location>
</feature>
<evidence type="ECO:0000313" key="14">
    <source>
        <dbReference type="EMBL" id="KAK7091921.1"/>
    </source>
</evidence>
<dbReference type="FunFam" id="3.40.1350.10:FF:000002">
    <property type="entry name" value="tRNA-splicing endonuclease subunit Sen34"/>
    <property type="match status" value="1"/>
</dbReference>
<dbReference type="AlphaFoldDB" id="A0AAN9G1M1"/>
<dbReference type="PANTHER" id="PTHR13070:SF0">
    <property type="entry name" value="TRNA-SPLICING ENDONUCLEASE SUBUNIT SEN34"/>
    <property type="match status" value="1"/>
</dbReference>
<evidence type="ECO:0000256" key="6">
    <source>
        <dbReference type="ARBA" id="ARBA00023239"/>
    </source>
</evidence>
<comment type="caution">
    <text evidence="14">The sequence shown here is derived from an EMBL/GenBank/DDBJ whole genome shotgun (WGS) entry which is preliminary data.</text>
</comment>
<dbReference type="CDD" id="cd22363">
    <property type="entry name" value="tRNA-intron_lyase_C"/>
    <property type="match status" value="1"/>
</dbReference>
<feature type="domain" description="tRNA intron endonuclease catalytic" evidence="12">
    <location>
        <begin position="218"/>
        <end position="299"/>
    </location>
</feature>
<evidence type="ECO:0000256" key="11">
    <source>
        <dbReference type="PIRSR" id="PIRSR017250-50"/>
    </source>
</evidence>
<evidence type="ECO:0000256" key="4">
    <source>
        <dbReference type="ARBA" id="ARBA00022664"/>
    </source>
</evidence>
<evidence type="ECO:0000256" key="8">
    <source>
        <dbReference type="ARBA" id="ARBA00064779"/>
    </source>
</evidence>
<keyword evidence="7" id="KW-0539">Nucleus</keyword>
<comment type="similarity">
    <text evidence="2 10">Belongs to the tRNA-intron endonuclease family.</text>
</comment>
<evidence type="ECO:0000256" key="5">
    <source>
        <dbReference type="ARBA" id="ARBA00022694"/>
    </source>
</evidence>
<dbReference type="EC" id="4.6.1.16" evidence="3 10"/>
<dbReference type="PANTHER" id="PTHR13070">
    <property type="entry name" value="TRNA-SPLICING ENDONUCLEASE SUBUNIT SEN34-RELATED"/>
    <property type="match status" value="1"/>
</dbReference>
<evidence type="ECO:0000256" key="10">
    <source>
        <dbReference type="PIRNR" id="PIRNR017250"/>
    </source>
</evidence>
<keyword evidence="4" id="KW-0507">mRNA processing</keyword>
<dbReference type="InterPro" id="IPR059049">
    <property type="entry name" value="TSEN34_N"/>
</dbReference>
<keyword evidence="6 10" id="KW-0456">Lyase</keyword>
<evidence type="ECO:0000259" key="13">
    <source>
        <dbReference type="Pfam" id="PF26577"/>
    </source>
</evidence>
<dbReference type="InterPro" id="IPR036167">
    <property type="entry name" value="tRNA_intron_Endo_cat-like_sf"/>
</dbReference>
<keyword evidence="15" id="KW-1185">Reference proteome</keyword>
<dbReference type="InterPro" id="IPR011856">
    <property type="entry name" value="tRNA_endonuc-like_dom_sf"/>
</dbReference>
<evidence type="ECO:0000313" key="15">
    <source>
        <dbReference type="Proteomes" id="UP001374579"/>
    </source>
</evidence>
<dbReference type="GO" id="GO:0000214">
    <property type="term" value="C:tRNA-intron endonuclease complex"/>
    <property type="evidence" value="ECO:0007669"/>
    <property type="project" value="UniProtKB-UniRule"/>
</dbReference>
<comment type="function">
    <text evidence="10">Constitutes one of the two catalytic subunit of the tRNA-splicing endonuclease complex, a complex responsible for identification and cleavage of the splice sites in pre-tRNA. It cleaves pre-tRNA at the 5'- and 3'-splice sites to release the intron. The products are an intron and two tRNA half-molecules bearing 2',3'-cyclic phosphate and 5'-OH termini. There are no conserved sequences at the splice sites, but the intron is invariably located at the same site in the gene, placing the splice sites an invariant distance from the constant structural features of the tRNA body.</text>
</comment>
<sequence>MASEHVLSSTSENISAASEENEKIAVYLINGKPKIFNAKDAATLREYYRMVGVLVGCLPRNPRQNVHLGLPVQLMPEELSVLLNKGYAKLLKEKPVGPEECEQRIRVMEQERKANFEAQQQLYREDRRQEMVKQMSHIMEGKKAKRQRLLQAAGKDTPAEEATATIKEEEVCLDKVSITPTAEKHMLQQLFTENPWKREMRNAEEDWTYPTSEAEKVRCAVFQDLWEKQYYLTSGQKFGGDFLAYPGDPSRFHSFYIVMCVGKDQPLPALDIISMGRLGSNVRKTVLLASLDSGGHAQYTSLQWTGMS</sequence>
<reference evidence="14 15" key="1">
    <citation type="submission" date="2024-02" db="EMBL/GenBank/DDBJ databases">
        <title>Chromosome-scale genome assembly of the rough periwinkle Littorina saxatilis.</title>
        <authorList>
            <person name="De Jode A."/>
            <person name="Faria R."/>
            <person name="Formenti G."/>
            <person name="Sims Y."/>
            <person name="Smith T.P."/>
            <person name="Tracey A."/>
            <person name="Wood J.M.D."/>
            <person name="Zagrodzka Z.B."/>
            <person name="Johannesson K."/>
            <person name="Butlin R.K."/>
            <person name="Leder E.H."/>
        </authorList>
    </citation>
    <scope>NUCLEOTIDE SEQUENCE [LARGE SCALE GENOMIC DNA]</scope>
    <source>
        <strain evidence="14">Snail1</strain>
        <tissue evidence="14">Muscle</tissue>
    </source>
</reference>
<evidence type="ECO:0000256" key="7">
    <source>
        <dbReference type="ARBA" id="ARBA00023242"/>
    </source>
</evidence>
<feature type="active site" evidence="11">
    <location>
        <position position="253"/>
    </location>
</feature>
<accession>A0AAN9G1M1</accession>
<dbReference type="Gene3D" id="3.40.1350.10">
    <property type="match status" value="1"/>
</dbReference>
<organism evidence="14 15">
    <name type="scientific">Littorina saxatilis</name>
    <dbReference type="NCBI Taxonomy" id="31220"/>
    <lineage>
        <taxon>Eukaryota</taxon>
        <taxon>Metazoa</taxon>
        <taxon>Spiralia</taxon>
        <taxon>Lophotrochozoa</taxon>
        <taxon>Mollusca</taxon>
        <taxon>Gastropoda</taxon>
        <taxon>Caenogastropoda</taxon>
        <taxon>Littorinimorpha</taxon>
        <taxon>Littorinoidea</taxon>
        <taxon>Littorinidae</taxon>
        <taxon>Littorina</taxon>
    </lineage>
</organism>
<gene>
    <name evidence="14" type="ORF">V1264_009537</name>
</gene>
<dbReference type="PIRSF" id="PIRSF017250">
    <property type="entry name" value="tRNA_splic_SEN34"/>
    <property type="match status" value="1"/>
</dbReference>
<evidence type="ECO:0000256" key="2">
    <source>
        <dbReference type="ARBA" id="ARBA00008078"/>
    </source>
</evidence>
<protein>
    <recommendedName>
        <fullName evidence="9 10">tRNA-splicing endonuclease subunit Sen34</fullName>
        <ecNumber evidence="3 10">4.6.1.16</ecNumber>
    </recommendedName>
</protein>
<dbReference type="Proteomes" id="UP001374579">
    <property type="component" value="Unassembled WGS sequence"/>
</dbReference>